<sequence length="207" mass="23842">MYKVFFNQKLINISTRENITLNKTTIQSTDSFNVFDVRRWFYNFILDNATETVLTHSSPVDFFEVFKSAFIQIDAAGGVVFNGEGKLLFILRNGVWDLPKGKVEEGETTSDAAIREVEEECGITGLQIARELPSTYHVYQSPYKKSKGEWIFKETFWYDMNYSGAQTGVPQQEEGITKIKWFAPAELGEVLENTYENLKQIINLYRV</sequence>
<evidence type="ECO:0000313" key="4">
    <source>
        <dbReference type="EMBL" id="QGY43256.1"/>
    </source>
</evidence>
<dbReference type="Gene3D" id="3.90.79.10">
    <property type="entry name" value="Nucleoside Triphosphate Pyrophosphohydrolase"/>
    <property type="match status" value="1"/>
</dbReference>
<dbReference type="InterPro" id="IPR000086">
    <property type="entry name" value="NUDIX_hydrolase_dom"/>
</dbReference>
<proteinExistence type="inferred from homology"/>
<comment type="similarity">
    <text evidence="2">Belongs to the Nudix hydrolase family.</text>
</comment>
<dbReference type="AlphaFoldDB" id="A0A6I6JKD5"/>
<accession>A0A6I6JKD5</accession>
<dbReference type="PANTHER" id="PTHR43736">
    <property type="entry name" value="ADP-RIBOSE PYROPHOSPHATASE"/>
    <property type="match status" value="1"/>
</dbReference>
<dbReference type="InterPro" id="IPR020084">
    <property type="entry name" value="NUDIX_hydrolase_CS"/>
</dbReference>
<keyword evidence="1 2" id="KW-0378">Hydrolase</keyword>
<dbReference type="EMBL" id="CP046401">
    <property type="protein sequence ID" value="QGY43256.1"/>
    <property type="molecule type" value="Genomic_DNA"/>
</dbReference>
<evidence type="ECO:0000259" key="3">
    <source>
        <dbReference type="PROSITE" id="PS51462"/>
    </source>
</evidence>
<dbReference type="Pfam" id="PF00293">
    <property type="entry name" value="NUDIX"/>
    <property type="match status" value="1"/>
</dbReference>
<organism evidence="4 5">
    <name type="scientific">Maribellus comscasis</name>
    <dbReference type="NCBI Taxonomy" id="2681766"/>
    <lineage>
        <taxon>Bacteria</taxon>
        <taxon>Pseudomonadati</taxon>
        <taxon>Bacteroidota</taxon>
        <taxon>Bacteroidia</taxon>
        <taxon>Marinilabiliales</taxon>
        <taxon>Prolixibacteraceae</taxon>
        <taxon>Maribellus</taxon>
    </lineage>
</organism>
<dbReference type="Proteomes" id="UP000428260">
    <property type="component" value="Chromosome"/>
</dbReference>
<evidence type="ECO:0000313" key="5">
    <source>
        <dbReference type="Proteomes" id="UP000428260"/>
    </source>
</evidence>
<dbReference type="RefSeq" id="WP_158864207.1">
    <property type="nucleotide sequence ID" value="NZ_CP046401.1"/>
</dbReference>
<feature type="domain" description="Nudix hydrolase" evidence="3">
    <location>
        <begin position="71"/>
        <end position="205"/>
    </location>
</feature>
<keyword evidence="5" id="KW-1185">Reference proteome</keyword>
<protein>
    <submittedName>
        <fullName evidence="4">NUDIX domain-containing protein</fullName>
    </submittedName>
</protein>
<name>A0A6I6JKD5_9BACT</name>
<dbReference type="InterPro" id="IPR015797">
    <property type="entry name" value="NUDIX_hydrolase-like_dom_sf"/>
</dbReference>
<dbReference type="PRINTS" id="PR00502">
    <property type="entry name" value="NUDIXFAMILY"/>
</dbReference>
<evidence type="ECO:0000256" key="1">
    <source>
        <dbReference type="ARBA" id="ARBA00022801"/>
    </source>
</evidence>
<dbReference type="SUPFAM" id="SSF55811">
    <property type="entry name" value="Nudix"/>
    <property type="match status" value="1"/>
</dbReference>
<dbReference type="CDD" id="cd03673">
    <property type="entry name" value="NUDIX_Ap6A_hydrolase"/>
    <property type="match status" value="1"/>
</dbReference>
<dbReference type="InterPro" id="IPR020476">
    <property type="entry name" value="Nudix_hydrolase"/>
</dbReference>
<dbReference type="PANTHER" id="PTHR43736:SF1">
    <property type="entry name" value="DIHYDRONEOPTERIN TRIPHOSPHATE DIPHOSPHATASE"/>
    <property type="match status" value="1"/>
</dbReference>
<dbReference type="KEGG" id="mcos:GM418_06160"/>
<dbReference type="PROSITE" id="PS00893">
    <property type="entry name" value="NUDIX_BOX"/>
    <property type="match status" value="1"/>
</dbReference>
<gene>
    <name evidence="4" type="ORF">GM418_06160</name>
</gene>
<reference evidence="4 5" key="1">
    <citation type="submission" date="2019-11" db="EMBL/GenBank/DDBJ databases">
        <authorList>
            <person name="Zheng R.K."/>
            <person name="Sun C.M."/>
        </authorList>
    </citation>
    <scope>NUCLEOTIDE SEQUENCE [LARGE SCALE GENOMIC DNA]</scope>
    <source>
        <strain evidence="4 5">WC007</strain>
    </source>
</reference>
<evidence type="ECO:0000256" key="2">
    <source>
        <dbReference type="RuleBase" id="RU003476"/>
    </source>
</evidence>
<dbReference type="PROSITE" id="PS51462">
    <property type="entry name" value="NUDIX"/>
    <property type="match status" value="1"/>
</dbReference>
<dbReference type="GO" id="GO:0016787">
    <property type="term" value="F:hydrolase activity"/>
    <property type="evidence" value="ECO:0007669"/>
    <property type="project" value="UniProtKB-KW"/>
</dbReference>